<dbReference type="RefSeq" id="WP_152133526.1">
    <property type="nucleotide sequence ID" value="NZ_QKKZ01000001.1"/>
</dbReference>
<dbReference type="GO" id="GO:0003677">
    <property type="term" value="F:DNA binding"/>
    <property type="evidence" value="ECO:0007669"/>
    <property type="project" value="InterPro"/>
</dbReference>
<dbReference type="SUPFAM" id="SSF53335">
    <property type="entry name" value="S-adenosyl-L-methionine-dependent methyltransferases"/>
    <property type="match status" value="2"/>
</dbReference>
<name>A0A5N5UDU1_9EURY</name>
<sequence length="593" mass="66489">MNSDPEISPLNEEIVSDNGKGSLFYRVHPYPTKVPPSILKQLIEHYTDPGDLVLDPFCGSGATGYAAKLSGRDFSISDLSPYAVHIARGYTESCSTDAIDDALETIFTTLKETRSTYKTSCRSCGRQVEGRYWVWSWEFECPSCESTWTLDPDEGQSGRGKVTCPNCDTEHSQSDVYTGRDVPLRVAYKCPECNTKAVEKQVSPEEQDRLIALEDSDIGSSRYDRPMMHVEDGTEWGDQYRDGNHEYVNSVSSFFTGRNWEVLVELWETLESVDDSQVRHALEFAFTASLYTSSKMVRCRPNRDGRSNNPGTLYLPPLALEQNVFRVFERRVKKVRKLKDKLSGAEAQQMLTSDGIAARGEGTVDVRDARDLDDLKDNTVDYVVTDPPFGDSLQYAELNFIPESFIGNFTEAENEIVVNETRSVSETEYLDRMGDAFEEAYRVIKPGGYMSIIFNNTSPLVWAGMKRHLLKTGFDLPAVTGIVKGHASKNQTVYAGSTSRFDPVFHARKPKDAEPESIEVVEYSEQESEELAVDVALDVIEEDSDKEFADSIAYIHSQVTQRLLEMDAIVHPPSPKTLKSLLEETGQADIIEA</sequence>
<keyword evidence="4" id="KW-0949">S-adenosyl-L-methionine</keyword>
<dbReference type="EMBL" id="QKKZ01000001">
    <property type="protein sequence ID" value="KAB7515602.1"/>
    <property type="molecule type" value="Genomic_DNA"/>
</dbReference>
<keyword evidence="3" id="KW-0808">Transferase</keyword>
<dbReference type="Gene3D" id="3.40.50.150">
    <property type="entry name" value="Vaccinia Virus protein VP39"/>
    <property type="match status" value="2"/>
</dbReference>
<dbReference type="InterPro" id="IPR002295">
    <property type="entry name" value="N4/N6-MTase_EcoPI_Mod-like"/>
</dbReference>
<keyword evidence="2" id="KW-0489">Methyltransferase</keyword>
<dbReference type="PROSITE" id="PS00092">
    <property type="entry name" value="N6_MTASE"/>
    <property type="match status" value="1"/>
</dbReference>
<dbReference type="AlphaFoldDB" id="A0A5N5UDU1"/>
<dbReference type="GO" id="GO:0008170">
    <property type="term" value="F:N-methyltransferase activity"/>
    <property type="evidence" value="ECO:0007669"/>
    <property type="project" value="InterPro"/>
</dbReference>
<accession>A0A5N5UDU1</accession>
<evidence type="ECO:0000313" key="6">
    <source>
        <dbReference type="EMBL" id="KAB7515602.1"/>
    </source>
</evidence>
<feature type="domain" description="DNA methylase N-4/N-6" evidence="5">
    <location>
        <begin position="24"/>
        <end position="87"/>
    </location>
</feature>
<proteinExistence type="inferred from homology"/>
<keyword evidence="7" id="KW-1185">Reference proteome</keyword>
<protein>
    <recommendedName>
        <fullName evidence="5">DNA methylase N-4/N-6 domain-containing protein</fullName>
    </recommendedName>
</protein>
<comment type="caution">
    <text evidence="6">The sequence shown here is derived from an EMBL/GenBank/DDBJ whole genome shotgun (WGS) entry which is preliminary data.</text>
</comment>
<dbReference type="InterPro" id="IPR029063">
    <property type="entry name" value="SAM-dependent_MTases_sf"/>
</dbReference>
<dbReference type="Proteomes" id="UP000326865">
    <property type="component" value="Unassembled WGS sequence"/>
</dbReference>
<dbReference type="InterPro" id="IPR002052">
    <property type="entry name" value="DNA_methylase_N6_adenine_CS"/>
</dbReference>
<evidence type="ECO:0000256" key="3">
    <source>
        <dbReference type="ARBA" id="ARBA00022679"/>
    </source>
</evidence>
<dbReference type="GO" id="GO:0032259">
    <property type="term" value="P:methylation"/>
    <property type="evidence" value="ECO:0007669"/>
    <property type="project" value="UniProtKB-KW"/>
</dbReference>
<evidence type="ECO:0000313" key="7">
    <source>
        <dbReference type="Proteomes" id="UP000326865"/>
    </source>
</evidence>
<dbReference type="PRINTS" id="PR00506">
    <property type="entry name" value="D21N6MTFRASE"/>
</dbReference>
<organism evidence="6 7">
    <name type="scientific">Halosegnis rubeus</name>
    <dbReference type="NCBI Taxonomy" id="2212850"/>
    <lineage>
        <taxon>Archaea</taxon>
        <taxon>Methanobacteriati</taxon>
        <taxon>Methanobacteriota</taxon>
        <taxon>Stenosarchaea group</taxon>
        <taxon>Halobacteria</taxon>
        <taxon>Halobacteriales</taxon>
        <taxon>Natronomonadaceae</taxon>
        <taxon>Halosegnis</taxon>
    </lineage>
</organism>
<evidence type="ECO:0000256" key="4">
    <source>
        <dbReference type="ARBA" id="ARBA00022691"/>
    </source>
</evidence>
<gene>
    <name evidence="6" type="ORF">DM867_00165</name>
</gene>
<evidence type="ECO:0000256" key="2">
    <source>
        <dbReference type="ARBA" id="ARBA00022603"/>
    </source>
</evidence>
<evidence type="ECO:0000259" key="5">
    <source>
        <dbReference type="Pfam" id="PF01555"/>
    </source>
</evidence>
<evidence type="ECO:0000256" key="1">
    <source>
        <dbReference type="ARBA" id="ARBA00006594"/>
    </source>
</evidence>
<reference evidence="6 7" key="1">
    <citation type="submission" date="2019-10" db="EMBL/GenBank/DDBJ databases">
        <title>Unraveling microbial dark matter from salterns through culturing: the case of the genus Halosegnis.</title>
        <authorList>
            <person name="Duran-Viseras A."/>
            <person name="Andrei A.-S."/>
            <person name="Vera-Gargallo B."/>
            <person name="Ghai R."/>
            <person name="Sanchez-Porro C."/>
            <person name="Ventosa A."/>
        </authorList>
    </citation>
    <scope>NUCLEOTIDE SEQUENCE [LARGE SCALE GENOMIC DNA]</scope>
    <source>
        <strain evidence="6 7">F18-79</strain>
    </source>
</reference>
<dbReference type="InterPro" id="IPR002941">
    <property type="entry name" value="DNA_methylase_N4/N6"/>
</dbReference>
<dbReference type="Pfam" id="PF01555">
    <property type="entry name" value="N6_N4_Mtase"/>
    <property type="match status" value="1"/>
</dbReference>
<comment type="similarity">
    <text evidence="1">Belongs to the N(4)/N(6)-methyltransferase family.</text>
</comment>